<dbReference type="STRING" id="1073089.A0A1L9RRC9"/>
<reference evidence="3" key="1">
    <citation type="journal article" date="2017" name="Genome Biol.">
        <title>Comparative genomics reveals high biological diversity and specific adaptations in the industrially and medically important fungal genus Aspergillus.</title>
        <authorList>
            <person name="de Vries R.P."/>
            <person name="Riley R."/>
            <person name="Wiebenga A."/>
            <person name="Aguilar-Osorio G."/>
            <person name="Amillis S."/>
            <person name="Uchima C.A."/>
            <person name="Anderluh G."/>
            <person name="Asadollahi M."/>
            <person name="Askin M."/>
            <person name="Barry K."/>
            <person name="Battaglia E."/>
            <person name="Bayram O."/>
            <person name="Benocci T."/>
            <person name="Braus-Stromeyer S.A."/>
            <person name="Caldana C."/>
            <person name="Canovas D."/>
            <person name="Cerqueira G.C."/>
            <person name="Chen F."/>
            <person name="Chen W."/>
            <person name="Choi C."/>
            <person name="Clum A."/>
            <person name="Dos Santos R.A."/>
            <person name="Damasio A.R."/>
            <person name="Diallinas G."/>
            <person name="Emri T."/>
            <person name="Fekete E."/>
            <person name="Flipphi M."/>
            <person name="Freyberg S."/>
            <person name="Gallo A."/>
            <person name="Gournas C."/>
            <person name="Habgood R."/>
            <person name="Hainaut M."/>
            <person name="Harispe M.L."/>
            <person name="Henrissat B."/>
            <person name="Hilden K.S."/>
            <person name="Hope R."/>
            <person name="Hossain A."/>
            <person name="Karabika E."/>
            <person name="Karaffa L."/>
            <person name="Karanyi Z."/>
            <person name="Krasevec N."/>
            <person name="Kuo A."/>
            <person name="Kusch H."/>
            <person name="LaButti K."/>
            <person name="Lagendijk E.L."/>
            <person name="Lapidus A."/>
            <person name="Levasseur A."/>
            <person name="Lindquist E."/>
            <person name="Lipzen A."/>
            <person name="Logrieco A.F."/>
            <person name="MacCabe A."/>
            <person name="Maekelae M.R."/>
            <person name="Malavazi I."/>
            <person name="Melin P."/>
            <person name="Meyer V."/>
            <person name="Mielnichuk N."/>
            <person name="Miskei M."/>
            <person name="Molnar A.P."/>
            <person name="Mule G."/>
            <person name="Ngan C.Y."/>
            <person name="Orejas M."/>
            <person name="Orosz E."/>
            <person name="Ouedraogo J.P."/>
            <person name="Overkamp K.M."/>
            <person name="Park H.-S."/>
            <person name="Perrone G."/>
            <person name="Piumi F."/>
            <person name="Punt P.J."/>
            <person name="Ram A.F."/>
            <person name="Ramon A."/>
            <person name="Rauscher S."/>
            <person name="Record E."/>
            <person name="Riano-Pachon D.M."/>
            <person name="Robert V."/>
            <person name="Roehrig J."/>
            <person name="Ruller R."/>
            <person name="Salamov A."/>
            <person name="Salih N.S."/>
            <person name="Samson R.A."/>
            <person name="Sandor E."/>
            <person name="Sanguinetti M."/>
            <person name="Schuetze T."/>
            <person name="Sepcic K."/>
            <person name="Shelest E."/>
            <person name="Sherlock G."/>
            <person name="Sophianopoulou V."/>
            <person name="Squina F.M."/>
            <person name="Sun H."/>
            <person name="Susca A."/>
            <person name="Todd R.B."/>
            <person name="Tsang A."/>
            <person name="Unkles S.E."/>
            <person name="van de Wiele N."/>
            <person name="van Rossen-Uffink D."/>
            <person name="Oliveira J.V."/>
            <person name="Vesth T.C."/>
            <person name="Visser J."/>
            <person name="Yu J.-H."/>
            <person name="Zhou M."/>
            <person name="Andersen M.R."/>
            <person name="Archer D.B."/>
            <person name="Baker S.E."/>
            <person name="Benoit I."/>
            <person name="Brakhage A.A."/>
            <person name="Braus G.H."/>
            <person name="Fischer R."/>
            <person name="Frisvad J.C."/>
            <person name="Goldman G.H."/>
            <person name="Houbraken J."/>
            <person name="Oakley B."/>
            <person name="Pocsi I."/>
            <person name="Scazzocchio C."/>
            <person name="Seiboth B."/>
            <person name="vanKuyk P.A."/>
            <person name="Wortman J."/>
            <person name="Dyer P.S."/>
            <person name="Grigoriev I.V."/>
        </authorList>
    </citation>
    <scope>NUCLEOTIDE SEQUENCE [LARGE SCALE GENOMIC DNA]</scope>
    <source>
        <strain evidence="3">DTO 134E9</strain>
    </source>
</reference>
<accession>A0A1L9RRC9</accession>
<feature type="domain" description="Retrotransposon gag" evidence="1">
    <location>
        <begin position="18"/>
        <end position="101"/>
    </location>
</feature>
<gene>
    <name evidence="2" type="ORF">ASPWEDRAFT_39061</name>
</gene>
<proteinExistence type="predicted"/>
<dbReference type="RefSeq" id="XP_040691053.1">
    <property type="nucleotide sequence ID" value="XM_040835021.1"/>
</dbReference>
<protein>
    <recommendedName>
        <fullName evidence="1">Retrotransposon gag domain-containing protein</fullName>
    </recommendedName>
</protein>
<evidence type="ECO:0000313" key="3">
    <source>
        <dbReference type="Proteomes" id="UP000184383"/>
    </source>
</evidence>
<organism evidence="2 3">
    <name type="scientific">Aspergillus wentii DTO 134E9</name>
    <dbReference type="NCBI Taxonomy" id="1073089"/>
    <lineage>
        <taxon>Eukaryota</taxon>
        <taxon>Fungi</taxon>
        <taxon>Dikarya</taxon>
        <taxon>Ascomycota</taxon>
        <taxon>Pezizomycotina</taxon>
        <taxon>Eurotiomycetes</taxon>
        <taxon>Eurotiomycetidae</taxon>
        <taxon>Eurotiales</taxon>
        <taxon>Aspergillaceae</taxon>
        <taxon>Aspergillus</taxon>
        <taxon>Aspergillus subgen. Cremei</taxon>
    </lineage>
</organism>
<dbReference type="VEuPathDB" id="FungiDB:ASPWEDRAFT_39061"/>
<sequence>MFPAVSIDNFMKHVMLSVFHRNLAGRAKLWYPYLDYDTKRDWDKTATKFKAHFNINDHDISDDEKREMVRCDLRSLMQGENESIGAYLERCEDLRVRANWLLGDDEKGEFEVGVINGMRSLSIKAKILSATGESDGLGGFRRVKKVVRALRYS</sequence>
<evidence type="ECO:0000259" key="1">
    <source>
        <dbReference type="Pfam" id="PF03732"/>
    </source>
</evidence>
<dbReference type="Proteomes" id="UP000184383">
    <property type="component" value="Unassembled WGS sequence"/>
</dbReference>
<dbReference type="Pfam" id="PF03732">
    <property type="entry name" value="Retrotrans_gag"/>
    <property type="match status" value="1"/>
</dbReference>
<name>A0A1L9RRC9_ASPWE</name>
<evidence type="ECO:0000313" key="2">
    <source>
        <dbReference type="EMBL" id="OJJ37377.1"/>
    </source>
</evidence>
<dbReference type="InterPro" id="IPR005162">
    <property type="entry name" value="Retrotrans_gag_dom"/>
</dbReference>
<keyword evidence="3" id="KW-1185">Reference proteome</keyword>
<dbReference type="GeneID" id="63750869"/>
<dbReference type="EMBL" id="KV878211">
    <property type="protein sequence ID" value="OJJ37377.1"/>
    <property type="molecule type" value="Genomic_DNA"/>
</dbReference>
<dbReference type="AlphaFoldDB" id="A0A1L9RRC9"/>